<evidence type="ECO:0000259" key="3">
    <source>
        <dbReference type="Pfam" id="PF26056"/>
    </source>
</evidence>
<sequence length="382" mass="39731">MWPDQHGGQQHPQGAPPQQPQDQPQQPYAQPNPYAQPGYPQQPPQSAAPQYQQPPSPYGTQNPYAQPPGYGYPPQQPAGYPTPQPWGPPQAGGPDGPRPPRDRRNLTIGIAVTAAVAVIGAVVVGAVALTGGDKKNDAKDASPSPGTPLASTATAAAPTATPSPSDTGAAVTAGSGDSPRGVPGALDVKPVIPGWKVVKRTERNVAFDVPPNWTVDDEGTEIGFEDKSGNPAVAMGAPAFYKRNECTAGSQSADGAGAGTKGANGAKSVRNAAEVAAESWAYWGFQQNGKGTFSKALDSKAFHNAHGITGWQAMATATNVPHANKCVTDGAAYTVAWIDPTVLDPSKRLVVWVLYCERGVTDQVPAATIRKIESTIRLMKAK</sequence>
<keyword evidence="2" id="KW-0472">Membrane</keyword>
<feature type="region of interest" description="Disordered" evidence="1">
    <location>
        <begin position="1"/>
        <end position="104"/>
    </location>
</feature>
<evidence type="ECO:0000313" key="4">
    <source>
        <dbReference type="EMBL" id="MBM9509583.1"/>
    </source>
</evidence>
<evidence type="ECO:0000256" key="1">
    <source>
        <dbReference type="SAM" id="MobiDB-lite"/>
    </source>
</evidence>
<gene>
    <name evidence="4" type="ORF">ITX44_34535</name>
</gene>
<keyword evidence="2" id="KW-0812">Transmembrane</keyword>
<protein>
    <recommendedName>
        <fullName evidence="3">DUF8017 domain-containing protein</fullName>
    </recommendedName>
</protein>
<feature type="compositionally biased region" description="Low complexity" evidence="1">
    <location>
        <begin position="1"/>
        <end position="13"/>
    </location>
</feature>
<dbReference type="EMBL" id="JADKYB010000026">
    <property type="protein sequence ID" value="MBM9509583.1"/>
    <property type="molecule type" value="Genomic_DNA"/>
</dbReference>
<feature type="compositionally biased region" description="Low complexity" evidence="1">
    <location>
        <begin position="20"/>
        <end position="51"/>
    </location>
</feature>
<feature type="domain" description="DUF8017" evidence="3">
    <location>
        <begin position="188"/>
        <end position="380"/>
    </location>
</feature>
<feature type="transmembrane region" description="Helical" evidence="2">
    <location>
        <begin position="106"/>
        <end position="129"/>
    </location>
</feature>
<evidence type="ECO:0000256" key="2">
    <source>
        <dbReference type="SAM" id="Phobius"/>
    </source>
</evidence>
<name>A0ABS2U1U7_9ACTN</name>
<dbReference type="RefSeq" id="WP_205362839.1">
    <property type="nucleotide sequence ID" value="NZ_JADKYB010000026.1"/>
</dbReference>
<comment type="caution">
    <text evidence="4">The sequence shown here is derived from an EMBL/GenBank/DDBJ whole genome shotgun (WGS) entry which is preliminary data.</text>
</comment>
<evidence type="ECO:0000313" key="5">
    <source>
        <dbReference type="Proteomes" id="UP000749040"/>
    </source>
</evidence>
<proteinExistence type="predicted"/>
<feature type="compositionally biased region" description="Pro residues" evidence="1">
    <location>
        <begin position="70"/>
        <end position="88"/>
    </location>
</feature>
<reference evidence="4 5" key="1">
    <citation type="submission" date="2021-01" db="EMBL/GenBank/DDBJ databases">
        <title>Streptomyces acididurans sp. nov., isolated from a peat swamp forest soil.</title>
        <authorList>
            <person name="Chantavorakit T."/>
            <person name="Duangmal K."/>
        </authorList>
    </citation>
    <scope>NUCLEOTIDE SEQUENCE [LARGE SCALE GENOMIC DNA]</scope>
    <source>
        <strain evidence="4 5">KK5PA1</strain>
    </source>
</reference>
<dbReference type="Proteomes" id="UP000749040">
    <property type="component" value="Unassembled WGS sequence"/>
</dbReference>
<feature type="region of interest" description="Disordered" evidence="1">
    <location>
        <begin position="132"/>
        <end position="187"/>
    </location>
</feature>
<accession>A0ABS2U1U7</accession>
<keyword evidence="5" id="KW-1185">Reference proteome</keyword>
<dbReference type="Pfam" id="PF26056">
    <property type="entry name" value="DUF8017"/>
    <property type="match status" value="1"/>
</dbReference>
<feature type="compositionally biased region" description="Low complexity" evidence="1">
    <location>
        <begin position="141"/>
        <end position="170"/>
    </location>
</feature>
<keyword evidence="2" id="KW-1133">Transmembrane helix</keyword>
<dbReference type="InterPro" id="IPR058330">
    <property type="entry name" value="DUF8017"/>
</dbReference>
<organism evidence="4 5">
    <name type="scientific">Actinacidiphila acididurans</name>
    <dbReference type="NCBI Taxonomy" id="2784346"/>
    <lineage>
        <taxon>Bacteria</taxon>
        <taxon>Bacillati</taxon>
        <taxon>Actinomycetota</taxon>
        <taxon>Actinomycetes</taxon>
        <taxon>Kitasatosporales</taxon>
        <taxon>Streptomycetaceae</taxon>
        <taxon>Actinacidiphila</taxon>
    </lineage>
</organism>